<comment type="caution">
    <text evidence="3">The sequence shown here is derived from an EMBL/GenBank/DDBJ whole genome shotgun (WGS) entry which is preliminary data.</text>
</comment>
<sequence length="859" mass="96414">MIKSSVHVSGLISSSLSTSSQAINEGYSCYNKAILAPAFNADVGQSETCGGDQLLAVILDRCCATEPPNDPSTPRILQSANASQHSSPESTVTERPSRNSNAATNDPNSSAPDSESPVDVLPVTRELFDSCLQKVIPICNTPEMRRLIQKYKQCPKETTRYEPFVELANYALECVKSLELPELRDVSTSNILFHVNYKKGIKGIDDVYRFPDIVLVPLASAQRIHDNPTGNWKECAEHVDTTRDGFNWPDVLIAGEMKWHKSTLECPQPETYDTGSKGSIRPIPTRADAPGFASILPRPPASGSVAPSGVSIPPSSTRSGSTQGSTPSVIKAHGFETPSGSGLGCKRPGDDIEQRSSKKSTADKIGTDNLNEPSPQSKVNHKTKEGMLDAMLQLSINAAEMLRCSLGRRHAFGMIIIDTVVWIWWFDRQGPIQSEGIDFNENLPRFLVFLLAIQRFDLADWGFDKELDPSIPLRHASSSQPTPQPVEYEVNKKGGKLKVHFTFDIKKQMHEVFNLKGKSTNVFPVAAPGEPTLVAKLYWPNRNRPHEVKIIEHARKNEKLLNHLPDARGWRDIDPIGTQRIRDQLGISSNSPRHPRRLVIIVFEKLFPITTLRGEFLVFAWLQCIRTHYLLWEKGIRHLDLSLGNLMIRKMDSDDEPKYYGVVNDWDLGDNEKNLVESRKDLTKTILFTSLDLLQPSSPGAQVVQRYSHELESFIWILIWVFLAVEKGETNPTQEVHKWQTSDPGASHTDRSLFLRKPYNYIPHNEWWCQWPMARDVAKWLDDFIEAKDMARANARAQAVQAKLVDANQVLSKNEVSNQKDSNLDETPEERKELLRGLLKTVNKHIAELTPPSLEIDDL</sequence>
<name>A0A074SCU7_9AGAM</name>
<feature type="region of interest" description="Disordered" evidence="1">
    <location>
        <begin position="265"/>
        <end position="381"/>
    </location>
</feature>
<evidence type="ECO:0000313" key="3">
    <source>
        <dbReference type="EMBL" id="KEP47852.1"/>
    </source>
</evidence>
<accession>A0A074SCU7</accession>
<feature type="domain" description="Fungal-type protein kinase" evidence="2">
    <location>
        <begin position="382"/>
        <end position="557"/>
    </location>
</feature>
<dbReference type="Pfam" id="PF17667">
    <property type="entry name" value="Pkinase_fungal"/>
    <property type="match status" value="2"/>
</dbReference>
<feature type="domain" description="Fungal-type protein kinase" evidence="2">
    <location>
        <begin position="617"/>
        <end position="721"/>
    </location>
</feature>
<dbReference type="AlphaFoldDB" id="A0A074SCU7"/>
<feature type="compositionally biased region" description="Low complexity" evidence="1">
    <location>
        <begin position="313"/>
        <end position="328"/>
    </location>
</feature>
<protein>
    <recommendedName>
        <fullName evidence="2">Fungal-type protein kinase domain-containing protein</fullName>
    </recommendedName>
</protein>
<dbReference type="Proteomes" id="UP000027456">
    <property type="component" value="Unassembled WGS sequence"/>
</dbReference>
<feature type="region of interest" description="Disordered" evidence="1">
    <location>
        <begin position="69"/>
        <end position="118"/>
    </location>
</feature>
<feature type="compositionally biased region" description="Basic and acidic residues" evidence="1">
    <location>
        <begin position="347"/>
        <end position="366"/>
    </location>
</feature>
<evidence type="ECO:0000259" key="2">
    <source>
        <dbReference type="Pfam" id="PF17667"/>
    </source>
</evidence>
<gene>
    <name evidence="3" type="ORF">V565_141700</name>
</gene>
<dbReference type="PANTHER" id="PTHR38248">
    <property type="entry name" value="FUNK1 6"/>
    <property type="match status" value="1"/>
</dbReference>
<dbReference type="EMBL" id="AZST01000635">
    <property type="protein sequence ID" value="KEP47852.1"/>
    <property type="molecule type" value="Genomic_DNA"/>
</dbReference>
<keyword evidence="4" id="KW-1185">Reference proteome</keyword>
<dbReference type="OrthoDB" id="5569250at2759"/>
<evidence type="ECO:0000256" key="1">
    <source>
        <dbReference type="SAM" id="MobiDB-lite"/>
    </source>
</evidence>
<proteinExistence type="predicted"/>
<evidence type="ECO:0000313" key="4">
    <source>
        <dbReference type="Proteomes" id="UP000027456"/>
    </source>
</evidence>
<reference evidence="3 4" key="1">
    <citation type="submission" date="2013-12" db="EMBL/GenBank/DDBJ databases">
        <authorList>
            <person name="Cubeta M."/>
            <person name="Pakala S."/>
            <person name="Fedorova N."/>
            <person name="Thomas E."/>
            <person name="Dean R."/>
            <person name="Jabaji S."/>
            <person name="Neate S."/>
            <person name="Toda T."/>
            <person name="Tavantzis S."/>
            <person name="Vilgalys R."/>
            <person name="Bharathan N."/>
            <person name="Pakala S."/>
            <person name="Losada L.S."/>
            <person name="Zafar N."/>
            <person name="Nierman W."/>
        </authorList>
    </citation>
    <scope>NUCLEOTIDE SEQUENCE [LARGE SCALE GENOMIC DNA]</scope>
    <source>
        <strain evidence="3 4">123E</strain>
    </source>
</reference>
<dbReference type="PANTHER" id="PTHR38248:SF2">
    <property type="entry name" value="FUNK1 11"/>
    <property type="match status" value="1"/>
</dbReference>
<dbReference type="InterPro" id="IPR011009">
    <property type="entry name" value="Kinase-like_dom_sf"/>
</dbReference>
<dbReference type="HOGENOM" id="CLU_016736_0_0_1"/>
<dbReference type="InterPro" id="IPR040976">
    <property type="entry name" value="Pkinase_fungal"/>
</dbReference>
<organism evidence="3 4">
    <name type="scientific">Rhizoctonia solani 123E</name>
    <dbReference type="NCBI Taxonomy" id="1423351"/>
    <lineage>
        <taxon>Eukaryota</taxon>
        <taxon>Fungi</taxon>
        <taxon>Dikarya</taxon>
        <taxon>Basidiomycota</taxon>
        <taxon>Agaricomycotina</taxon>
        <taxon>Agaricomycetes</taxon>
        <taxon>Cantharellales</taxon>
        <taxon>Ceratobasidiaceae</taxon>
        <taxon>Rhizoctonia</taxon>
    </lineage>
</organism>
<feature type="compositionally biased region" description="Polar residues" evidence="1">
    <location>
        <begin position="75"/>
        <end position="113"/>
    </location>
</feature>
<feature type="compositionally biased region" description="Polar residues" evidence="1">
    <location>
        <begin position="368"/>
        <end position="378"/>
    </location>
</feature>
<dbReference type="SUPFAM" id="SSF56112">
    <property type="entry name" value="Protein kinase-like (PK-like)"/>
    <property type="match status" value="1"/>
</dbReference>